<evidence type="ECO:0000259" key="1">
    <source>
        <dbReference type="PROSITE" id="PS51186"/>
    </source>
</evidence>
<protein>
    <submittedName>
        <fullName evidence="2">Putative transcription regulator GNAT family</fullName>
    </submittedName>
</protein>
<evidence type="ECO:0000313" key="2">
    <source>
        <dbReference type="EMBL" id="PRQ60413.1"/>
    </source>
</evidence>
<dbReference type="InterPro" id="IPR000182">
    <property type="entry name" value="GNAT_dom"/>
</dbReference>
<dbReference type="OMA" id="LPIHEHH"/>
<gene>
    <name evidence="2" type="ORF">RchiOBHm_Chr1g0380911</name>
</gene>
<dbReference type="Pfam" id="PF00583">
    <property type="entry name" value="Acetyltransf_1"/>
    <property type="match status" value="1"/>
</dbReference>
<dbReference type="SUPFAM" id="SSF55729">
    <property type="entry name" value="Acyl-CoA N-acyltransferases (Nat)"/>
    <property type="match status" value="1"/>
</dbReference>
<dbReference type="GO" id="GO:0031415">
    <property type="term" value="C:NatA complex"/>
    <property type="evidence" value="ECO:0007669"/>
    <property type="project" value="TreeGrafter"/>
</dbReference>
<dbReference type="PANTHER" id="PTHR42919">
    <property type="entry name" value="N-ALPHA-ACETYLTRANSFERASE"/>
    <property type="match status" value="1"/>
</dbReference>
<dbReference type="InterPro" id="IPR016181">
    <property type="entry name" value="Acyl_CoA_acyltransferase"/>
</dbReference>
<dbReference type="EMBL" id="PDCK01000039">
    <property type="protein sequence ID" value="PRQ60413.1"/>
    <property type="molecule type" value="Genomic_DNA"/>
</dbReference>
<dbReference type="STRING" id="74649.A0A2P6SP38"/>
<evidence type="ECO:0000313" key="3">
    <source>
        <dbReference type="Proteomes" id="UP000238479"/>
    </source>
</evidence>
<proteinExistence type="predicted"/>
<comment type="caution">
    <text evidence="2">The sequence shown here is derived from an EMBL/GenBank/DDBJ whole genome shotgun (WGS) entry which is preliminary data.</text>
</comment>
<dbReference type="GO" id="GO:0008080">
    <property type="term" value="F:N-acetyltransferase activity"/>
    <property type="evidence" value="ECO:0007669"/>
    <property type="project" value="TreeGrafter"/>
</dbReference>
<feature type="domain" description="N-acetyltransferase" evidence="1">
    <location>
        <begin position="118"/>
        <end position="293"/>
    </location>
</feature>
<dbReference type="Gene3D" id="3.40.630.30">
    <property type="match status" value="1"/>
</dbReference>
<dbReference type="Proteomes" id="UP000238479">
    <property type="component" value="Chromosome 1"/>
</dbReference>
<name>A0A2P6SP38_ROSCH</name>
<reference evidence="2 3" key="1">
    <citation type="journal article" date="2018" name="Nat. Genet.">
        <title>The Rosa genome provides new insights in the design of modern roses.</title>
        <authorList>
            <person name="Bendahmane M."/>
        </authorList>
    </citation>
    <scope>NUCLEOTIDE SEQUENCE [LARGE SCALE GENOMIC DNA]</scope>
    <source>
        <strain evidence="3">cv. Old Blush</strain>
    </source>
</reference>
<dbReference type="Gramene" id="PRQ60413">
    <property type="protein sequence ID" value="PRQ60413"/>
    <property type="gene ID" value="RchiOBHm_Chr1g0380911"/>
</dbReference>
<dbReference type="CDD" id="cd04301">
    <property type="entry name" value="NAT_SF"/>
    <property type="match status" value="1"/>
</dbReference>
<dbReference type="PROSITE" id="PS51186">
    <property type="entry name" value="GNAT"/>
    <property type="match status" value="1"/>
</dbReference>
<dbReference type="InterPro" id="IPR051556">
    <property type="entry name" value="N-term/lysine_N-AcTrnsfr"/>
</dbReference>
<dbReference type="AlphaFoldDB" id="A0A2P6SP38"/>
<accession>A0A2P6SP38</accession>
<keyword evidence="3" id="KW-1185">Reference proteome</keyword>
<sequence>MFQSFKKQRTQNVNMANLLASYPNISELSYGLITVSRPARRTRLINGEGHIGYVEIKTTNCVVHCSSSSSGSSSSSTSSTEEVGFVGSGKFGIDSKGEFKYLVSEYGWKVRSLFRNGDEVRKAAQVQAEAFHEPVFLFNDLFFQFFQAEVLSGLVYKLRNSPPNRYACLVAEPTPMDTSESQELVGVVDLTASRDQNVLEHLPPDADEFLYVSGIAVLKSFRRKKVATVLLKACDMLSAEWGFKYLALRAYEDDFGARELYANAGYRVVSSDPPWMSTWIGRKRRVVMIKQILT</sequence>
<dbReference type="PANTHER" id="PTHR42919:SF20">
    <property type="entry name" value="GCN5-RELATED N-ACETYLTRANSFERASE 10, CHLOROPLASTIC"/>
    <property type="match status" value="1"/>
</dbReference>
<dbReference type="GO" id="GO:0007064">
    <property type="term" value="P:mitotic sister chromatid cohesion"/>
    <property type="evidence" value="ECO:0007669"/>
    <property type="project" value="TreeGrafter"/>
</dbReference>
<organism evidence="2 3">
    <name type="scientific">Rosa chinensis</name>
    <name type="common">China rose</name>
    <dbReference type="NCBI Taxonomy" id="74649"/>
    <lineage>
        <taxon>Eukaryota</taxon>
        <taxon>Viridiplantae</taxon>
        <taxon>Streptophyta</taxon>
        <taxon>Embryophyta</taxon>
        <taxon>Tracheophyta</taxon>
        <taxon>Spermatophyta</taxon>
        <taxon>Magnoliopsida</taxon>
        <taxon>eudicotyledons</taxon>
        <taxon>Gunneridae</taxon>
        <taxon>Pentapetalae</taxon>
        <taxon>rosids</taxon>
        <taxon>fabids</taxon>
        <taxon>Rosales</taxon>
        <taxon>Rosaceae</taxon>
        <taxon>Rosoideae</taxon>
        <taxon>Rosoideae incertae sedis</taxon>
        <taxon>Rosa</taxon>
    </lineage>
</organism>